<accession>A0ABS4J6X5</accession>
<evidence type="ECO:0000313" key="2">
    <source>
        <dbReference type="EMBL" id="MBP1995548.1"/>
    </source>
</evidence>
<keyword evidence="3" id="KW-1185">Reference proteome</keyword>
<dbReference type="PANTHER" id="PTHR35788">
    <property type="entry name" value="EXPORTED PROTEIN-RELATED"/>
    <property type="match status" value="1"/>
</dbReference>
<name>A0ABS4J6X5_9BACL</name>
<reference evidence="2 3" key="1">
    <citation type="submission" date="2021-03" db="EMBL/GenBank/DDBJ databases">
        <title>Genomic Encyclopedia of Type Strains, Phase IV (KMG-IV): sequencing the most valuable type-strain genomes for metagenomic binning, comparative biology and taxonomic classification.</title>
        <authorList>
            <person name="Goeker M."/>
        </authorList>
    </citation>
    <scope>NUCLEOTIDE SEQUENCE [LARGE SCALE GENOMIC DNA]</scope>
    <source>
        <strain evidence="2 3">DSM 26048</strain>
    </source>
</reference>
<dbReference type="InterPro" id="IPR052913">
    <property type="entry name" value="Glycopeptide_resist_protein"/>
</dbReference>
<dbReference type="EMBL" id="JAGGLB010000035">
    <property type="protein sequence ID" value="MBP1995548.1"/>
    <property type="molecule type" value="Genomic_DNA"/>
</dbReference>
<sequence>MNWVSYTAILLLLQVYMPASLTFQQQQLPISTVKRADPVKTAVPQVNFEKIEQWADLDKQLYQAPQNARIGNYGEIVPEQLGYKLDHKFFSEQFFSYFMGSGPSIIQAPRVTIYPKVDSELLSLIKEKAIGHYVTYFNASNKNRAHNIALSAKAINNYVVFPGEIFSFNQVVGMRTKEKGYQQAPIIVSGELSEGIGGGICQVSSTLFNAIDRAGLRIVQRYSHSRNVPYVLPGRDATVSWGGPDFSFQNQYNQPVLIRMYAGGGRMFVTIYSSDIIEYKPREVPSMSERLPKEISIETDVKNPAHP</sequence>
<dbReference type="InterPro" id="IPR007391">
    <property type="entry name" value="Vancomycin_resist_VanW"/>
</dbReference>
<feature type="chain" id="PRO_5045953359" evidence="1">
    <location>
        <begin position="20"/>
        <end position="307"/>
    </location>
</feature>
<evidence type="ECO:0000256" key="1">
    <source>
        <dbReference type="SAM" id="SignalP"/>
    </source>
</evidence>
<protein>
    <submittedName>
        <fullName evidence="2">Vancomycin resistance protein YoaR</fullName>
    </submittedName>
</protein>
<organism evidence="2 3">
    <name type="scientific">Paenibacillus eucommiae</name>
    <dbReference type="NCBI Taxonomy" id="1355755"/>
    <lineage>
        <taxon>Bacteria</taxon>
        <taxon>Bacillati</taxon>
        <taxon>Bacillota</taxon>
        <taxon>Bacilli</taxon>
        <taxon>Bacillales</taxon>
        <taxon>Paenibacillaceae</taxon>
        <taxon>Paenibacillus</taxon>
    </lineage>
</organism>
<feature type="signal peptide" evidence="1">
    <location>
        <begin position="1"/>
        <end position="19"/>
    </location>
</feature>
<proteinExistence type="predicted"/>
<comment type="caution">
    <text evidence="2">The sequence shown here is derived from an EMBL/GenBank/DDBJ whole genome shotgun (WGS) entry which is preliminary data.</text>
</comment>
<evidence type="ECO:0000313" key="3">
    <source>
        <dbReference type="Proteomes" id="UP001519287"/>
    </source>
</evidence>
<gene>
    <name evidence="2" type="ORF">J2Z66_007190</name>
</gene>
<dbReference type="Pfam" id="PF04294">
    <property type="entry name" value="VanW"/>
    <property type="match status" value="1"/>
</dbReference>
<dbReference type="PANTHER" id="PTHR35788:SF1">
    <property type="entry name" value="EXPORTED PROTEIN"/>
    <property type="match status" value="1"/>
</dbReference>
<dbReference type="Proteomes" id="UP001519287">
    <property type="component" value="Unassembled WGS sequence"/>
</dbReference>
<keyword evidence="1" id="KW-0732">Signal</keyword>